<dbReference type="GO" id="GO:0003677">
    <property type="term" value="F:DNA binding"/>
    <property type="evidence" value="ECO:0007669"/>
    <property type="project" value="UniProtKB-KW"/>
</dbReference>
<dbReference type="PROSITE" id="PS51077">
    <property type="entry name" value="HTH_ICLR"/>
    <property type="match status" value="1"/>
</dbReference>
<evidence type="ECO:0000259" key="4">
    <source>
        <dbReference type="PROSITE" id="PS51077"/>
    </source>
</evidence>
<dbReference type="InterPro" id="IPR014757">
    <property type="entry name" value="Tscrpt_reg_IclR_C"/>
</dbReference>
<dbReference type="PANTHER" id="PTHR30136">
    <property type="entry name" value="HELIX-TURN-HELIX TRANSCRIPTIONAL REGULATOR, ICLR FAMILY"/>
    <property type="match status" value="1"/>
</dbReference>
<dbReference type="InterPro" id="IPR029016">
    <property type="entry name" value="GAF-like_dom_sf"/>
</dbReference>
<dbReference type="GO" id="GO:0045892">
    <property type="term" value="P:negative regulation of DNA-templated transcription"/>
    <property type="evidence" value="ECO:0007669"/>
    <property type="project" value="TreeGrafter"/>
</dbReference>
<feature type="domain" description="HTH iclR-type" evidence="4">
    <location>
        <begin position="1"/>
        <end position="60"/>
    </location>
</feature>
<keyword evidence="3" id="KW-0804">Transcription</keyword>
<dbReference type="SUPFAM" id="SSF55781">
    <property type="entry name" value="GAF domain-like"/>
    <property type="match status" value="1"/>
</dbReference>
<evidence type="ECO:0000259" key="5">
    <source>
        <dbReference type="PROSITE" id="PS51078"/>
    </source>
</evidence>
<name>A0A1H0YZD0_9ACTN</name>
<reference evidence="7" key="1">
    <citation type="submission" date="2016-10" db="EMBL/GenBank/DDBJ databases">
        <authorList>
            <person name="Varghese N."/>
            <person name="Submissions S."/>
        </authorList>
    </citation>
    <scope>NUCLEOTIDE SEQUENCE [LARGE SCALE GENOMIC DNA]</scope>
    <source>
        <strain evidence="7">DSM 45459</strain>
    </source>
</reference>
<gene>
    <name evidence="6" type="ORF">SAMN04489718_0754</name>
</gene>
<dbReference type="AlphaFoldDB" id="A0A1H0YZD0"/>
<dbReference type="InterPro" id="IPR050707">
    <property type="entry name" value="HTH_MetabolicPath_Reg"/>
</dbReference>
<proteinExistence type="predicted"/>
<dbReference type="InterPro" id="IPR005471">
    <property type="entry name" value="Tscrpt_reg_IclR_N"/>
</dbReference>
<evidence type="ECO:0000256" key="3">
    <source>
        <dbReference type="ARBA" id="ARBA00023163"/>
    </source>
</evidence>
<dbReference type="Gene3D" id="3.30.450.40">
    <property type="match status" value="1"/>
</dbReference>
<dbReference type="Pfam" id="PF01614">
    <property type="entry name" value="IclR_C"/>
    <property type="match status" value="1"/>
</dbReference>
<dbReference type="STRING" id="995062.SAMN04489718_0754"/>
<keyword evidence="1" id="KW-0805">Transcription regulation</keyword>
<dbReference type="InterPro" id="IPR036388">
    <property type="entry name" value="WH-like_DNA-bd_sf"/>
</dbReference>
<dbReference type="EMBL" id="FNKO01000001">
    <property type="protein sequence ID" value="SDQ20545.1"/>
    <property type="molecule type" value="Genomic_DNA"/>
</dbReference>
<evidence type="ECO:0000256" key="1">
    <source>
        <dbReference type="ARBA" id="ARBA00023015"/>
    </source>
</evidence>
<dbReference type="Proteomes" id="UP000199301">
    <property type="component" value="Unassembled WGS sequence"/>
</dbReference>
<dbReference type="Pfam" id="PF09339">
    <property type="entry name" value="HTH_IclR"/>
    <property type="match status" value="1"/>
</dbReference>
<sequence length="252" mass="27313">MLSRVVRIVESFGSDTPALRVSEIARRADLHIATASRLIEELVGHGWLHRHADRRIRIGVRLWELASRASPTLDLREAAMPFLEDLHTAVGHHVQLGVREEREALFVERLSAPGAIDSLTHVAGRLPLHASSAGLVLLAHAPAWLQERVLAEPLPAYTSLTVVDPGQLRALLAEVRTSGSALCRGFIDTRAAGVAVPLRGPDETVVAALSVIVPNDDTARMHVPALRAAARGISRAMGTHQRLAPRDLRLAE</sequence>
<dbReference type="PROSITE" id="PS51078">
    <property type="entry name" value="ICLR_ED"/>
    <property type="match status" value="1"/>
</dbReference>
<evidence type="ECO:0000313" key="6">
    <source>
        <dbReference type="EMBL" id="SDQ20545.1"/>
    </source>
</evidence>
<evidence type="ECO:0000256" key="2">
    <source>
        <dbReference type="ARBA" id="ARBA00023125"/>
    </source>
</evidence>
<dbReference type="PANTHER" id="PTHR30136:SF24">
    <property type="entry name" value="HTH-TYPE TRANSCRIPTIONAL REPRESSOR ALLR"/>
    <property type="match status" value="1"/>
</dbReference>
<dbReference type="SMART" id="SM00346">
    <property type="entry name" value="HTH_ICLR"/>
    <property type="match status" value="1"/>
</dbReference>
<keyword evidence="2 6" id="KW-0238">DNA-binding</keyword>
<feature type="domain" description="IclR-ED" evidence="5">
    <location>
        <begin position="61"/>
        <end position="239"/>
    </location>
</feature>
<accession>A0A1H0YZD0</accession>
<keyword evidence="7" id="KW-1185">Reference proteome</keyword>
<dbReference type="SUPFAM" id="SSF46785">
    <property type="entry name" value="Winged helix' DNA-binding domain"/>
    <property type="match status" value="1"/>
</dbReference>
<dbReference type="InterPro" id="IPR036390">
    <property type="entry name" value="WH_DNA-bd_sf"/>
</dbReference>
<protein>
    <submittedName>
        <fullName evidence="6">DNA-binding transcriptional regulator, IclR family</fullName>
    </submittedName>
</protein>
<dbReference type="GO" id="GO:0003700">
    <property type="term" value="F:DNA-binding transcription factor activity"/>
    <property type="evidence" value="ECO:0007669"/>
    <property type="project" value="TreeGrafter"/>
</dbReference>
<organism evidence="6 7">
    <name type="scientific">Actinopolyspora saharensis</name>
    <dbReference type="NCBI Taxonomy" id="995062"/>
    <lineage>
        <taxon>Bacteria</taxon>
        <taxon>Bacillati</taxon>
        <taxon>Actinomycetota</taxon>
        <taxon>Actinomycetes</taxon>
        <taxon>Actinopolysporales</taxon>
        <taxon>Actinopolysporaceae</taxon>
        <taxon>Actinopolyspora</taxon>
    </lineage>
</organism>
<dbReference type="Gene3D" id="1.10.10.10">
    <property type="entry name" value="Winged helix-like DNA-binding domain superfamily/Winged helix DNA-binding domain"/>
    <property type="match status" value="1"/>
</dbReference>
<evidence type="ECO:0000313" key="7">
    <source>
        <dbReference type="Proteomes" id="UP000199301"/>
    </source>
</evidence>